<evidence type="ECO:0000256" key="1">
    <source>
        <dbReference type="SAM" id="Phobius"/>
    </source>
</evidence>
<gene>
    <name evidence="3" type="ORF">NITHO_4210020</name>
</gene>
<dbReference type="RefSeq" id="WP_008479493.1">
    <property type="nucleotide sequence ID" value="NZ_CAGS01000359.1"/>
</dbReference>
<feature type="domain" description="EamA" evidence="2">
    <location>
        <begin position="37"/>
        <end position="114"/>
    </location>
</feature>
<keyword evidence="1" id="KW-1133">Transmembrane helix</keyword>
<reference evidence="3 4" key="1">
    <citation type="journal article" date="2012" name="ISME J.">
        <title>Nitrification expanded: discovery, physiology and genomics of a nitrite-oxidizing bacterium from the phylum Chloroflexi.</title>
        <authorList>
            <person name="Sorokin D.Y."/>
            <person name="Lucker S."/>
            <person name="Vejmelkova D."/>
            <person name="Kostrikina N.A."/>
            <person name="Kleerebezem R."/>
            <person name="Rijpstra W.I."/>
            <person name="Damste J.S."/>
            <person name="Le Paslier D."/>
            <person name="Muyzer G."/>
            <person name="Wagner M."/>
            <person name="van Loosdrecht M.C."/>
            <person name="Daims H."/>
        </authorList>
    </citation>
    <scope>NUCLEOTIDE SEQUENCE [LARGE SCALE GENOMIC DNA]</scope>
    <source>
        <strain evidence="4">none</strain>
    </source>
</reference>
<dbReference type="Proteomes" id="UP000004221">
    <property type="component" value="Unassembled WGS sequence"/>
</dbReference>
<keyword evidence="4" id="KW-1185">Reference proteome</keyword>
<evidence type="ECO:0000259" key="2">
    <source>
        <dbReference type="Pfam" id="PF00892"/>
    </source>
</evidence>
<dbReference type="PANTHER" id="PTHR40761:SF1">
    <property type="entry name" value="CONSERVED INTEGRAL MEMBRANE ALANINE VALINE AND LEUCINE RICH PROTEIN-RELATED"/>
    <property type="match status" value="1"/>
</dbReference>
<name>I4EJT1_9BACT</name>
<evidence type="ECO:0000313" key="4">
    <source>
        <dbReference type="Proteomes" id="UP000004221"/>
    </source>
</evidence>
<feature type="transmembrane region" description="Helical" evidence="1">
    <location>
        <begin position="158"/>
        <end position="175"/>
    </location>
</feature>
<feature type="transmembrane region" description="Helical" evidence="1">
    <location>
        <begin position="203"/>
        <end position="222"/>
    </location>
</feature>
<feature type="transmembrane region" description="Helical" evidence="1">
    <location>
        <begin position="101"/>
        <end position="119"/>
    </location>
</feature>
<organism evidence="3 4">
    <name type="scientific">Nitrolancea hollandica Lb</name>
    <dbReference type="NCBI Taxonomy" id="1129897"/>
    <lineage>
        <taxon>Bacteria</taxon>
        <taxon>Pseudomonadati</taxon>
        <taxon>Thermomicrobiota</taxon>
        <taxon>Thermomicrobia</taxon>
        <taxon>Sphaerobacterales</taxon>
        <taxon>Sphaerobacterineae</taxon>
        <taxon>Sphaerobacteraceae</taxon>
        <taxon>Nitrolancea</taxon>
    </lineage>
</organism>
<sequence length="301" mass="31810">MLIGIILILASAAAYNSAPVLLALEARSRLDQRGTSLVAGVLQGSAGLLGMVLGAVGWVLQLLALTRISVTLAWVLGASGVIVLLLLSHWLLHEPVGRQQVLGIMAITAGMVAVGLIHPARSATLPALNHWLVLLFLLTPVVMLPFASQILPAPRRPLIAALAAGTAYAVCNLLTKGLADLLSRGQFAGILERELGSVWTEDWFLPTILFAVGVAVFTVLGFMDELHAIQRGRAASLVPVIGGLQTIIPILLAPAFFDEHWPGELWARVILGLGILLAVTGSFVLSRGSAMELAHQTAEQH</sequence>
<dbReference type="SUPFAM" id="SSF103481">
    <property type="entry name" value="Multidrug resistance efflux transporter EmrE"/>
    <property type="match status" value="1"/>
</dbReference>
<feature type="transmembrane region" description="Helical" evidence="1">
    <location>
        <begin position="6"/>
        <end position="24"/>
    </location>
</feature>
<dbReference type="InterPro" id="IPR000620">
    <property type="entry name" value="EamA_dom"/>
</dbReference>
<keyword evidence="1" id="KW-0472">Membrane</keyword>
<accession>I4EJT1</accession>
<protein>
    <recommendedName>
        <fullName evidence="2">EamA domain-containing protein</fullName>
    </recommendedName>
</protein>
<feature type="transmembrane region" description="Helical" evidence="1">
    <location>
        <begin position="72"/>
        <end position="92"/>
    </location>
</feature>
<dbReference type="PANTHER" id="PTHR40761">
    <property type="entry name" value="CONSERVED INTEGRAL MEMBRANE ALANINE VALINE AND LEUCINE RICH PROTEIN-RELATED"/>
    <property type="match status" value="1"/>
</dbReference>
<keyword evidence="1" id="KW-0812">Transmembrane</keyword>
<feature type="transmembrane region" description="Helical" evidence="1">
    <location>
        <begin position="234"/>
        <end position="253"/>
    </location>
</feature>
<feature type="transmembrane region" description="Helical" evidence="1">
    <location>
        <begin position="36"/>
        <end position="60"/>
    </location>
</feature>
<proteinExistence type="predicted"/>
<dbReference type="EMBL" id="CAGS01000359">
    <property type="protein sequence ID" value="CCF84943.1"/>
    <property type="molecule type" value="Genomic_DNA"/>
</dbReference>
<dbReference type="InterPro" id="IPR037185">
    <property type="entry name" value="EmrE-like"/>
</dbReference>
<evidence type="ECO:0000313" key="3">
    <source>
        <dbReference type="EMBL" id="CCF84943.1"/>
    </source>
</evidence>
<dbReference type="AlphaFoldDB" id="I4EJT1"/>
<comment type="caution">
    <text evidence="3">The sequence shown here is derived from an EMBL/GenBank/DDBJ whole genome shotgun (WGS) entry which is preliminary data.</text>
</comment>
<dbReference type="Pfam" id="PF00892">
    <property type="entry name" value="EamA"/>
    <property type="match status" value="1"/>
</dbReference>
<dbReference type="GO" id="GO:0016020">
    <property type="term" value="C:membrane"/>
    <property type="evidence" value="ECO:0007669"/>
    <property type="project" value="InterPro"/>
</dbReference>
<feature type="transmembrane region" description="Helical" evidence="1">
    <location>
        <begin position="265"/>
        <end position="285"/>
    </location>
</feature>
<feature type="transmembrane region" description="Helical" evidence="1">
    <location>
        <begin position="131"/>
        <end position="151"/>
    </location>
</feature>